<evidence type="ECO:0000313" key="4">
    <source>
        <dbReference type="Proteomes" id="UP001206067"/>
    </source>
</evidence>
<feature type="domain" description="Putative auto-transporter adhesin head GIN" evidence="2">
    <location>
        <begin position="54"/>
        <end position="231"/>
    </location>
</feature>
<dbReference type="Pfam" id="PF10988">
    <property type="entry name" value="DUF2807"/>
    <property type="match status" value="1"/>
</dbReference>
<evidence type="ECO:0000259" key="2">
    <source>
        <dbReference type="Pfam" id="PF10988"/>
    </source>
</evidence>
<dbReference type="InterPro" id="IPR021255">
    <property type="entry name" value="DUF2807"/>
</dbReference>
<sequence length="310" mass="32081">MLNDIFKSLGPIIAATVAGKFDRGEFRFDNGKFQFGGDWEGVPLDEIDLTQTAPDKILVLGPAAVRIAKGETFRIHAAGEGADSLRFSLRDGKLVIARRDAGSDGTETAKVDLTLPAPRSLAVMGSGSLEAGSLTSEAKISVAGSGSIRLEEIDCERLRVNLMGSGHLQATGKAAKLKLVSAGSGVSDLAGLEAGKARLSVTGSGSIHLASDGEIVAKMMGSGNITVLGRARCQVQSMGSGRFNCVPRDGSDDEGEATAAPAPPKPPKPPRSPKSGSNAAKPRKPAKTKKPAKVAKRATKSRKAAEENAK</sequence>
<evidence type="ECO:0000256" key="1">
    <source>
        <dbReference type="SAM" id="MobiDB-lite"/>
    </source>
</evidence>
<protein>
    <submittedName>
        <fullName evidence="3">DUF2807 domain-containing protein</fullName>
    </submittedName>
</protein>
<name>A0ABT1XS47_9SPHN</name>
<feature type="compositionally biased region" description="Pro residues" evidence="1">
    <location>
        <begin position="261"/>
        <end position="272"/>
    </location>
</feature>
<gene>
    <name evidence="3" type="ORF">NSO95_10860</name>
</gene>
<evidence type="ECO:0000313" key="3">
    <source>
        <dbReference type="EMBL" id="MCR2834447.1"/>
    </source>
</evidence>
<feature type="region of interest" description="Disordered" evidence="1">
    <location>
        <begin position="244"/>
        <end position="310"/>
    </location>
</feature>
<dbReference type="Proteomes" id="UP001206067">
    <property type="component" value="Unassembled WGS sequence"/>
</dbReference>
<organism evidence="3 4">
    <name type="scientific">Parerythrobacter lacustris</name>
    <dbReference type="NCBI Taxonomy" id="2969984"/>
    <lineage>
        <taxon>Bacteria</taxon>
        <taxon>Pseudomonadati</taxon>
        <taxon>Pseudomonadota</taxon>
        <taxon>Alphaproteobacteria</taxon>
        <taxon>Sphingomonadales</taxon>
        <taxon>Erythrobacteraceae</taxon>
        <taxon>Parerythrobacter</taxon>
    </lineage>
</organism>
<dbReference type="Gene3D" id="2.160.20.120">
    <property type="match status" value="1"/>
</dbReference>
<comment type="caution">
    <text evidence="3">The sequence shown here is derived from an EMBL/GenBank/DDBJ whole genome shotgun (WGS) entry which is preliminary data.</text>
</comment>
<reference evidence="3 4" key="1">
    <citation type="submission" date="2022-08" db="EMBL/GenBank/DDBJ databases">
        <title>Polyphasic taxonomy analysis of Qipengyuania sp.RS5-5.</title>
        <authorList>
            <person name="Xamxidin M."/>
            <person name="Wu M."/>
        </authorList>
    </citation>
    <scope>NUCLEOTIDE SEQUENCE [LARGE SCALE GENOMIC DNA]</scope>
    <source>
        <strain evidence="3 4">RS5-5</strain>
    </source>
</reference>
<keyword evidence="4" id="KW-1185">Reference proteome</keyword>
<accession>A0ABT1XS47</accession>
<feature type="compositionally biased region" description="Basic residues" evidence="1">
    <location>
        <begin position="281"/>
        <end position="302"/>
    </location>
</feature>
<dbReference type="EMBL" id="JANKHH010000005">
    <property type="protein sequence ID" value="MCR2834447.1"/>
    <property type="molecule type" value="Genomic_DNA"/>
</dbReference>
<proteinExistence type="predicted"/>
<dbReference type="RefSeq" id="WP_257596256.1">
    <property type="nucleotide sequence ID" value="NZ_JANKHH010000005.1"/>
</dbReference>